<evidence type="ECO:0000313" key="16">
    <source>
        <dbReference type="Proteomes" id="UP001220395"/>
    </source>
</evidence>
<comment type="similarity">
    <text evidence="1">Belongs to the four-carbon acid sugar kinase family.</text>
</comment>
<sequence>MTVLLGCIADDLTGASDLAGELVARGMRTMQVMGIPNEALPDDLDAVVVALKSRTTPVAEAVGESLAALRWLRESGCERIFFKYCSTFDSTPQGNIGPVLEALAAELGADFSIACPAFPANRRTVYQGHLFVGDRLLNESGMENHPLTPMKDADLVRVLQAQITGKAGLIPLGEIRARSVAAKAQALIAAGTTVAIADAIDDGDLAIVGAYCAGLPLTSGASGLGVAVGAALMGADAGGAPAPLPALGGRRAVISGSCSLATRRQVAAVRERMPACRIALDEGETPATLIARARDWIAAQAGDGPILIYSTADPAEVARQRALDPNASAVLEEVLAEIAAHLVDQGARALVVAGGETSGAVVQRLGVTRLRIGPEIDPGVPWTIGGGGPNDRLLLALKSGNFGSDDFMSKAWEMLP</sequence>
<gene>
    <name evidence="15" type="ORF">PQ455_02680</name>
</gene>
<protein>
    <recommendedName>
        <fullName evidence="11">3-oxo-tetronate kinase</fullName>
        <ecNumber evidence="10">2.7.1.217</ecNumber>
    </recommendedName>
    <alternativeName>
        <fullName evidence="12">3-dehydrotetronate 4-kinase</fullName>
    </alternativeName>
</protein>
<proteinExistence type="inferred from homology"/>
<keyword evidence="16" id="KW-1185">Reference proteome</keyword>
<dbReference type="EMBL" id="CP117411">
    <property type="protein sequence ID" value="WCT74156.1"/>
    <property type="molecule type" value="Genomic_DNA"/>
</dbReference>
<reference evidence="15 16" key="1">
    <citation type="submission" date="2023-02" db="EMBL/GenBank/DDBJ databases">
        <title>Genome sequence of Sphingomonas naphthae.</title>
        <authorList>
            <person name="Kim S."/>
            <person name="Heo J."/>
            <person name="Kwon S.-W."/>
        </authorList>
    </citation>
    <scope>NUCLEOTIDE SEQUENCE [LARGE SCALE GENOMIC DNA]</scope>
    <source>
        <strain evidence="15 16">KACC 18716</strain>
    </source>
</reference>
<evidence type="ECO:0000256" key="12">
    <source>
        <dbReference type="ARBA" id="ARBA00041377"/>
    </source>
</evidence>
<dbReference type="EC" id="2.7.1.217" evidence="10"/>
<evidence type="ECO:0000313" key="15">
    <source>
        <dbReference type="EMBL" id="WCT74156.1"/>
    </source>
</evidence>
<dbReference type="Pfam" id="PF17042">
    <property type="entry name" value="NBD_C"/>
    <property type="match status" value="1"/>
</dbReference>
<dbReference type="Gene3D" id="3.40.50.10840">
    <property type="entry name" value="Putative sugar-binding, N-terminal domain"/>
    <property type="match status" value="1"/>
</dbReference>
<evidence type="ECO:0000256" key="6">
    <source>
        <dbReference type="ARBA" id="ARBA00023277"/>
    </source>
</evidence>
<dbReference type="NCBIfam" id="NF043035">
    <property type="entry name" value="OxoTetrKin"/>
    <property type="match status" value="1"/>
</dbReference>
<keyword evidence="6" id="KW-0119">Carbohydrate metabolism</keyword>
<evidence type="ECO:0000256" key="1">
    <source>
        <dbReference type="ARBA" id="ARBA00005715"/>
    </source>
</evidence>
<feature type="domain" description="Four-carbon acid sugar kinase N-terminal" evidence="13">
    <location>
        <begin position="5"/>
        <end position="226"/>
    </location>
</feature>
<keyword evidence="3" id="KW-0547">Nucleotide-binding</keyword>
<keyword evidence="4 15" id="KW-0418">Kinase</keyword>
<evidence type="ECO:0000256" key="7">
    <source>
        <dbReference type="ARBA" id="ARBA00035898"/>
    </source>
</evidence>
<comment type="function">
    <text evidence="9">Catalyzes the ATP-dependent phosphorylation of 3-oxo-tetronate to 3-oxo-tetronate 4-phosphate.</text>
</comment>
<evidence type="ECO:0000259" key="13">
    <source>
        <dbReference type="Pfam" id="PF07005"/>
    </source>
</evidence>
<keyword evidence="2" id="KW-0808">Transferase</keyword>
<evidence type="ECO:0000256" key="2">
    <source>
        <dbReference type="ARBA" id="ARBA00022679"/>
    </source>
</evidence>
<evidence type="ECO:0000259" key="14">
    <source>
        <dbReference type="Pfam" id="PF17042"/>
    </source>
</evidence>
<dbReference type="InterPro" id="IPR042213">
    <property type="entry name" value="NBD_C_sf"/>
</dbReference>
<evidence type="ECO:0000256" key="8">
    <source>
        <dbReference type="ARBA" id="ARBA00036346"/>
    </source>
</evidence>
<evidence type="ECO:0000256" key="3">
    <source>
        <dbReference type="ARBA" id="ARBA00022741"/>
    </source>
</evidence>
<dbReference type="Proteomes" id="UP001220395">
    <property type="component" value="Chromosome"/>
</dbReference>
<dbReference type="InterPro" id="IPR031475">
    <property type="entry name" value="NBD_C"/>
</dbReference>
<comment type="catalytic activity">
    <reaction evidence="7">
        <text>3-dehydro-L-erythronate + ATP = 3-dehydro-4-O-phospho-L-erythronate + ADP + H(+)</text>
        <dbReference type="Rhea" id="RHEA:52552"/>
        <dbReference type="ChEBI" id="CHEBI:15378"/>
        <dbReference type="ChEBI" id="CHEBI:30616"/>
        <dbReference type="ChEBI" id="CHEBI:136592"/>
        <dbReference type="ChEBI" id="CHEBI:136670"/>
        <dbReference type="ChEBI" id="CHEBI:456216"/>
        <dbReference type="EC" id="2.7.1.217"/>
    </reaction>
</comment>
<dbReference type="InterPro" id="IPR037051">
    <property type="entry name" value="4-carb_acid_sugar_kinase_N_sf"/>
</dbReference>
<dbReference type="Gene3D" id="3.40.980.20">
    <property type="entry name" value="Four-carbon acid sugar kinase, nucleotide binding domain"/>
    <property type="match status" value="1"/>
</dbReference>
<dbReference type="InterPro" id="IPR050007">
    <property type="entry name" value="OtnK"/>
</dbReference>
<accession>A0ABY7TN37</accession>
<dbReference type="RefSeq" id="WP_273688972.1">
    <property type="nucleotide sequence ID" value="NZ_CP117411.1"/>
</dbReference>
<comment type="catalytic activity">
    <reaction evidence="8">
        <text>3-dehydro-D-erythronate + ATP = 3-dehydro-4-O-phospho-D-erythronate + ADP + H(+)</text>
        <dbReference type="Rhea" id="RHEA:52556"/>
        <dbReference type="ChEBI" id="CHEBI:15378"/>
        <dbReference type="ChEBI" id="CHEBI:30616"/>
        <dbReference type="ChEBI" id="CHEBI:57958"/>
        <dbReference type="ChEBI" id="CHEBI:136593"/>
        <dbReference type="ChEBI" id="CHEBI:456216"/>
        <dbReference type="EC" id="2.7.1.217"/>
    </reaction>
</comment>
<dbReference type="InterPro" id="IPR010737">
    <property type="entry name" value="4-carb_acid_sugar_kinase_N"/>
</dbReference>
<feature type="domain" description="Four-carbon acid sugar kinase nucleotide binding" evidence="14">
    <location>
        <begin position="252"/>
        <end position="408"/>
    </location>
</feature>
<evidence type="ECO:0000256" key="4">
    <source>
        <dbReference type="ARBA" id="ARBA00022777"/>
    </source>
</evidence>
<dbReference type="Pfam" id="PF07005">
    <property type="entry name" value="SBD_N"/>
    <property type="match status" value="1"/>
</dbReference>
<keyword evidence="5" id="KW-0067">ATP-binding</keyword>
<organism evidence="15 16">
    <name type="scientific">Sphingomonas naphthae</name>
    <dbReference type="NCBI Taxonomy" id="1813468"/>
    <lineage>
        <taxon>Bacteria</taxon>
        <taxon>Pseudomonadati</taxon>
        <taxon>Pseudomonadota</taxon>
        <taxon>Alphaproteobacteria</taxon>
        <taxon>Sphingomonadales</taxon>
        <taxon>Sphingomonadaceae</taxon>
        <taxon>Sphingomonas</taxon>
    </lineage>
</organism>
<evidence type="ECO:0000256" key="10">
    <source>
        <dbReference type="ARBA" id="ARBA00039095"/>
    </source>
</evidence>
<name>A0ABY7TN37_9SPHN</name>
<evidence type="ECO:0000256" key="11">
    <source>
        <dbReference type="ARBA" id="ARBA00039461"/>
    </source>
</evidence>
<evidence type="ECO:0000256" key="9">
    <source>
        <dbReference type="ARBA" id="ARBA00037335"/>
    </source>
</evidence>
<evidence type="ECO:0000256" key="5">
    <source>
        <dbReference type="ARBA" id="ARBA00022840"/>
    </source>
</evidence>
<dbReference type="SUPFAM" id="SSF142764">
    <property type="entry name" value="YgbK-like"/>
    <property type="match status" value="1"/>
</dbReference>
<dbReference type="GO" id="GO:0016301">
    <property type="term" value="F:kinase activity"/>
    <property type="evidence" value="ECO:0007669"/>
    <property type="project" value="UniProtKB-KW"/>
</dbReference>